<evidence type="ECO:0000313" key="7">
    <source>
        <dbReference type="EMBL" id="RRJ22942.1"/>
    </source>
</evidence>
<dbReference type="InterPro" id="IPR003610">
    <property type="entry name" value="CBM5/12"/>
</dbReference>
<dbReference type="PANTHER" id="PTHR34823">
    <property type="entry name" value="GLCNAC-BINDING PROTEIN A"/>
    <property type="match status" value="1"/>
</dbReference>
<dbReference type="GO" id="GO:0008061">
    <property type="term" value="F:chitin binding"/>
    <property type="evidence" value="ECO:0007669"/>
    <property type="project" value="UniProtKB-KW"/>
</dbReference>
<gene>
    <name evidence="7" type="ORF">EIK76_02320</name>
</gene>
<evidence type="ECO:0000259" key="6">
    <source>
        <dbReference type="SMART" id="SM00495"/>
    </source>
</evidence>
<evidence type="ECO:0000256" key="3">
    <source>
        <dbReference type="ARBA" id="ARBA00022729"/>
    </source>
</evidence>
<sequence length="402" mass="44522">MKTSTLLLSSGFTLLSLLCSFTTQAHGYVEYPKARQQICKEDGGYWWPADGSGIPNLACRAAFVQSGEYPLSQHHEFSSNVANYQDINAVKAKLTTGLLCAGGDARKAGMDAPSADWQYSTVDLSKQTNLQLKFKATTPHNPSYWQVYLSKAGFDPATEPLSWDKLQLIHQQADVIAQAGYYLLKINLPLDRQGKAVLYTRWQREDAAGEGFYNCSDLFFVNGGTEPQPDPVWFDKGSYLTSGQTGAKGETAVLRVFNSNGQELLQYSLLITESSALNQQWALDLAAHVNNQQSEALRIGMLDNAQITVQPNASQNRFYLADNSYFVNLDLKPADTATPGCAGVDTAQIFAYPNWPQQDWNGQPSHAVEGDYLSYQNKLYRANWWTQSVPGSDSSWTLICTL</sequence>
<dbReference type="SUPFAM" id="SSF81296">
    <property type="entry name" value="E set domains"/>
    <property type="match status" value="1"/>
</dbReference>
<evidence type="ECO:0000256" key="5">
    <source>
        <dbReference type="SAM" id="SignalP"/>
    </source>
</evidence>
<dbReference type="Gene3D" id="3.30.70.2150">
    <property type="match status" value="1"/>
</dbReference>
<dbReference type="InterPro" id="IPR036573">
    <property type="entry name" value="CBM_sf_5/12"/>
</dbReference>
<dbReference type="Proteomes" id="UP000276260">
    <property type="component" value="Unassembled WGS sequence"/>
</dbReference>
<keyword evidence="1" id="KW-0964">Secreted</keyword>
<dbReference type="Pfam" id="PF03067">
    <property type="entry name" value="LPMO_10"/>
    <property type="match status" value="1"/>
</dbReference>
<dbReference type="InterPro" id="IPR041029">
    <property type="entry name" value="GbpA_2"/>
</dbReference>
<dbReference type="InterPro" id="IPR014756">
    <property type="entry name" value="Ig_E-set"/>
</dbReference>
<dbReference type="Pfam" id="PF18416">
    <property type="entry name" value="GbpA_2"/>
    <property type="match status" value="1"/>
</dbReference>
<organism evidence="7 8">
    <name type="scientific">Rheinheimera mesophila</name>
    <dbReference type="NCBI Taxonomy" id="1547515"/>
    <lineage>
        <taxon>Bacteria</taxon>
        <taxon>Pseudomonadati</taxon>
        <taxon>Pseudomonadota</taxon>
        <taxon>Gammaproteobacteria</taxon>
        <taxon>Chromatiales</taxon>
        <taxon>Chromatiaceae</taxon>
        <taxon>Rheinheimera</taxon>
    </lineage>
</organism>
<reference evidence="7 8" key="1">
    <citation type="submission" date="2018-11" db="EMBL/GenBank/DDBJ databases">
        <title>Draft genome analysis of Rheinheimera mesophila isolated from an industrial waste site.</title>
        <authorList>
            <person name="Yu Q."/>
            <person name="Qi Y."/>
            <person name="Zhang H."/>
            <person name="Lu Y."/>
            <person name="Pu J."/>
        </authorList>
    </citation>
    <scope>NUCLEOTIDE SEQUENCE [LARGE SCALE GENOMIC DNA]</scope>
    <source>
        <strain evidence="7 8">IITR13</strain>
    </source>
</reference>
<dbReference type="SMART" id="SM00495">
    <property type="entry name" value="ChtBD3"/>
    <property type="match status" value="1"/>
</dbReference>
<feature type="chain" id="PRO_5017931315" evidence="5">
    <location>
        <begin position="26"/>
        <end position="402"/>
    </location>
</feature>
<evidence type="ECO:0000313" key="8">
    <source>
        <dbReference type="Proteomes" id="UP000276260"/>
    </source>
</evidence>
<dbReference type="Pfam" id="PF14600">
    <property type="entry name" value="CBM_5_12_2"/>
    <property type="match status" value="1"/>
</dbReference>
<comment type="caution">
    <text evidence="7">The sequence shown here is derived from an EMBL/GenBank/DDBJ whole genome shotgun (WGS) entry which is preliminary data.</text>
</comment>
<dbReference type="GO" id="GO:0004553">
    <property type="term" value="F:hydrolase activity, hydrolyzing O-glycosyl compounds"/>
    <property type="evidence" value="ECO:0007669"/>
    <property type="project" value="InterPro"/>
</dbReference>
<dbReference type="InterPro" id="IPR032798">
    <property type="entry name" value="CBM_5_12_2"/>
</dbReference>
<keyword evidence="4" id="KW-0378">Hydrolase</keyword>
<dbReference type="RefSeq" id="WP_052749231.1">
    <property type="nucleotide sequence ID" value="NZ_LAVS01000004.1"/>
</dbReference>
<dbReference type="InterPro" id="IPR004302">
    <property type="entry name" value="Cellulose/chitin-bd_N"/>
</dbReference>
<evidence type="ECO:0000256" key="4">
    <source>
        <dbReference type="ARBA" id="ARBA00022801"/>
    </source>
</evidence>
<feature type="domain" description="Chitin-binding type-3" evidence="6">
    <location>
        <begin position="357"/>
        <end position="399"/>
    </location>
</feature>
<dbReference type="Gene3D" id="2.10.10.20">
    <property type="entry name" value="Carbohydrate-binding module superfamily 5/12"/>
    <property type="match status" value="1"/>
</dbReference>
<dbReference type="GO" id="GO:0005975">
    <property type="term" value="P:carbohydrate metabolic process"/>
    <property type="evidence" value="ECO:0007669"/>
    <property type="project" value="InterPro"/>
</dbReference>
<dbReference type="OrthoDB" id="3675244at2"/>
<dbReference type="InterPro" id="IPR051024">
    <property type="entry name" value="GlcNAc_Chitin_IntDeg"/>
</dbReference>
<name>A0A3P3QNY0_9GAMM</name>
<dbReference type="SUPFAM" id="SSF51055">
    <property type="entry name" value="Carbohydrate binding domain"/>
    <property type="match status" value="1"/>
</dbReference>
<evidence type="ECO:0000256" key="1">
    <source>
        <dbReference type="ARBA" id="ARBA00022525"/>
    </source>
</evidence>
<dbReference type="PANTHER" id="PTHR34823:SF1">
    <property type="entry name" value="CHITIN-BINDING TYPE-4 DOMAIN-CONTAINING PROTEIN"/>
    <property type="match status" value="1"/>
</dbReference>
<keyword evidence="8" id="KW-1185">Reference proteome</keyword>
<proteinExistence type="predicted"/>
<keyword evidence="3 5" id="KW-0732">Signal</keyword>
<dbReference type="CDD" id="cd12204">
    <property type="entry name" value="CBD_like"/>
    <property type="match status" value="1"/>
</dbReference>
<keyword evidence="2" id="KW-0147">Chitin-binding</keyword>
<protein>
    <submittedName>
        <fullName evidence="7">Chitin-binding protein</fullName>
    </submittedName>
</protein>
<dbReference type="AlphaFoldDB" id="A0A3P3QNY0"/>
<dbReference type="Gene3D" id="2.70.50.50">
    <property type="entry name" value="chitin-binding protein cbp21"/>
    <property type="match status" value="1"/>
</dbReference>
<accession>A0A3P3QNY0</accession>
<dbReference type="GO" id="GO:0030246">
    <property type="term" value="F:carbohydrate binding"/>
    <property type="evidence" value="ECO:0007669"/>
    <property type="project" value="InterPro"/>
</dbReference>
<feature type="signal peptide" evidence="5">
    <location>
        <begin position="1"/>
        <end position="25"/>
    </location>
</feature>
<dbReference type="EMBL" id="RRCF01000001">
    <property type="protein sequence ID" value="RRJ22942.1"/>
    <property type="molecule type" value="Genomic_DNA"/>
</dbReference>
<evidence type="ECO:0000256" key="2">
    <source>
        <dbReference type="ARBA" id="ARBA00022669"/>
    </source>
</evidence>
<dbReference type="GO" id="GO:0005576">
    <property type="term" value="C:extracellular region"/>
    <property type="evidence" value="ECO:0007669"/>
    <property type="project" value="InterPro"/>
</dbReference>